<dbReference type="SMART" id="SM01382">
    <property type="entry name" value="Ribosomal_L2_C"/>
    <property type="match status" value="1"/>
</dbReference>
<dbReference type="KEGG" id="fas:105273757"/>
<sequence length="331" mass="37228">MAMCTVLRNIFTKNLSDLFLLNSPAICQVQQSRGTKSWRLIEKPKPGINGKAYRRFVHFKDEYTVEPLEVTNLAGRDPITGRVVAKGIGGGIKHKYHWIQWKRDGPTDINVPPKEERVLEILEDGCRTANIALVGHGSEIKYYLASENMKPGQIIKTSRAIPRIPVRAFEGDAYPLGALSVGTNVYNIEKYPEKGGTLINAAGTSGTIIRKDGHDRVIVQLPSKRLVSLFHTCLACVGRVSNILHGETPIGSAQKNRELGNRPRSGLWQRKTGRFGRKIKPPRPIKYYDPDGQIVFVKEERLTHSAFNTNLDCIRKPSVPIKIYKEELRPW</sequence>
<organism evidence="6 7">
    <name type="scientific">Fopius arisanus</name>
    <dbReference type="NCBI Taxonomy" id="64838"/>
    <lineage>
        <taxon>Eukaryota</taxon>
        <taxon>Metazoa</taxon>
        <taxon>Ecdysozoa</taxon>
        <taxon>Arthropoda</taxon>
        <taxon>Hexapoda</taxon>
        <taxon>Insecta</taxon>
        <taxon>Pterygota</taxon>
        <taxon>Neoptera</taxon>
        <taxon>Endopterygota</taxon>
        <taxon>Hymenoptera</taxon>
        <taxon>Apocrita</taxon>
        <taxon>Ichneumonoidea</taxon>
        <taxon>Braconidae</taxon>
        <taxon>Opiinae</taxon>
        <taxon>Fopius</taxon>
    </lineage>
</organism>
<feature type="domain" description="Large ribosomal subunit protein uL2 C-terminal" evidence="4">
    <location>
        <begin position="168"/>
        <end position="286"/>
    </location>
</feature>
<accession>A0A9R1UAW3</accession>
<dbReference type="InterPro" id="IPR022666">
    <property type="entry name" value="Ribosomal_uL2_RNA-bd_dom"/>
</dbReference>
<dbReference type="PANTHER" id="PTHR13691:SF73">
    <property type="entry name" value="LARGE RIBOSOMAL SUBUNIT PROTEIN UL2M"/>
    <property type="match status" value="1"/>
</dbReference>
<dbReference type="Gene3D" id="2.30.30.30">
    <property type="match status" value="1"/>
</dbReference>
<keyword evidence="3" id="KW-0687">Ribonucleoprotein</keyword>
<dbReference type="SUPFAM" id="SSF50104">
    <property type="entry name" value="Translation proteins SH3-like domain"/>
    <property type="match status" value="1"/>
</dbReference>
<dbReference type="InterPro" id="IPR012340">
    <property type="entry name" value="NA-bd_OB-fold"/>
</dbReference>
<dbReference type="Pfam" id="PF00181">
    <property type="entry name" value="Ribosomal_L2_N"/>
    <property type="match status" value="1"/>
</dbReference>
<dbReference type="OrthoDB" id="268576at2759"/>
<dbReference type="Pfam" id="PF03947">
    <property type="entry name" value="Ribosomal_L2_C"/>
    <property type="match status" value="1"/>
</dbReference>
<dbReference type="Proteomes" id="UP000694866">
    <property type="component" value="Unplaced"/>
</dbReference>
<gene>
    <name evidence="7" type="primary">mRpL2</name>
</gene>
<dbReference type="InterPro" id="IPR008991">
    <property type="entry name" value="Translation_prot_SH3-like_sf"/>
</dbReference>
<evidence type="ECO:0000256" key="3">
    <source>
        <dbReference type="ARBA" id="ARBA00023274"/>
    </source>
</evidence>
<dbReference type="GO" id="GO:0003735">
    <property type="term" value="F:structural constituent of ribosome"/>
    <property type="evidence" value="ECO:0007669"/>
    <property type="project" value="InterPro"/>
</dbReference>
<name>A0A9R1UAW3_9HYME</name>
<comment type="similarity">
    <text evidence="1">Belongs to the universal ribosomal protein uL2 family.</text>
</comment>
<dbReference type="InterPro" id="IPR022669">
    <property type="entry name" value="Ribosomal_uL2_C"/>
</dbReference>
<keyword evidence="2 7" id="KW-0689">Ribosomal protein</keyword>
<dbReference type="Gene3D" id="2.40.50.140">
    <property type="entry name" value="Nucleic acid-binding proteins"/>
    <property type="match status" value="1"/>
</dbReference>
<dbReference type="GO" id="GO:0032543">
    <property type="term" value="P:mitochondrial translation"/>
    <property type="evidence" value="ECO:0007669"/>
    <property type="project" value="TreeGrafter"/>
</dbReference>
<dbReference type="InterPro" id="IPR014722">
    <property type="entry name" value="Rib_uL2_dom2"/>
</dbReference>
<evidence type="ECO:0000256" key="1">
    <source>
        <dbReference type="ARBA" id="ARBA00005636"/>
    </source>
</evidence>
<dbReference type="SMART" id="SM01383">
    <property type="entry name" value="Ribosomal_L2"/>
    <property type="match status" value="1"/>
</dbReference>
<dbReference type="InterPro" id="IPR002171">
    <property type="entry name" value="Ribosomal_uL2"/>
</dbReference>
<evidence type="ECO:0000259" key="4">
    <source>
        <dbReference type="SMART" id="SM01382"/>
    </source>
</evidence>
<evidence type="ECO:0000313" key="7">
    <source>
        <dbReference type="RefSeq" id="XP_011314669.1"/>
    </source>
</evidence>
<proteinExistence type="inferred from homology"/>
<evidence type="ECO:0000256" key="2">
    <source>
        <dbReference type="ARBA" id="ARBA00022980"/>
    </source>
</evidence>
<dbReference type="GO" id="GO:0003723">
    <property type="term" value="F:RNA binding"/>
    <property type="evidence" value="ECO:0007669"/>
    <property type="project" value="TreeGrafter"/>
</dbReference>
<keyword evidence="6" id="KW-1185">Reference proteome</keyword>
<dbReference type="GeneID" id="105273757"/>
<feature type="domain" description="Large ribosomal subunit protein uL2 RNA-binding" evidence="5">
    <location>
        <begin position="75"/>
        <end position="157"/>
    </location>
</feature>
<dbReference type="GO" id="GO:0005762">
    <property type="term" value="C:mitochondrial large ribosomal subunit"/>
    <property type="evidence" value="ECO:0007669"/>
    <property type="project" value="TreeGrafter"/>
</dbReference>
<reference evidence="7" key="1">
    <citation type="submission" date="2025-08" db="UniProtKB">
        <authorList>
            <consortium name="RefSeq"/>
        </authorList>
    </citation>
    <scope>IDENTIFICATION</scope>
    <source>
        <strain evidence="7">USDA-PBARC FA_bdor</strain>
        <tissue evidence="7">Whole organism</tissue>
    </source>
</reference>
<dbReference type="RefSeq" id="XP_011314669.1">
    <property type="nucleotide sequence ID" value="XM_011316367.1"/>
</dbReference>
<dbReference type="SUPFAM" id="SSF50249">
    <property type="entry name" value="Nucleic acid-binding proteins"/>
    <property type="match status" value="1"/>
</dbReference>
<dbReference type="PANTHER" id="PTHR13691">
    <property type="entry name" value="RIBOSOMAL PROTEIN L2"/>
    <property type="match status" value="1"/>
</dbReference>
<dbReference type="CTD" id="51069"/>
<dbReference type="AlphaFoldDB" id="A0A9R1UAW3"/>
<evidence type="ECO:0000313" key="6">
    <source>
        <dbReference type="Proteomes" id="UP000694866"/>
    </source>
</evidence>
<evidence type="ECO:0000259" key="5">
    <source>
        <dbReference type="SMART" id="SM01383"/>
    </source>
</evidence>
<protein>
    <submittedName>
        <fullName evidence="7">39S ribosomal protein L2, mitochondrial</fullName>
    </submittedName>
</protein>